<dbReference type="Proteomes" id="UP001610432">
    <property type="component" value="Unassembled WGS sequence"/>
</dbReference>
<dbReference type="RefSeq" id="XP_070886435.1">
    <property type="nucleotide sequence ID" value="XM_071029020.1"/>
</dbReference>
<dbReference type="Gene3D" id="3.30.200.20">
    <property type="entry name" value="Phosphorylase Kinase, domain 1"/>
    <property type="match status" value="1"/>
</dbReference>
<reference evidence="1 2" key="1">
    <citation type="submission" date="2024-07" db="EMBL/GenBank/DDBJ databases">
        <title>Section-level genome sequencing and comparative genomics of Aspergillus sections Usti and Cavernicolus.</title>
        <authorList>
            <consortium name="Lawrence Berkeley National Laboratory"/>
            <person name="Nybo J.L."/>
            <person name="Vesth T.C."/>
            <person name="Theobald S."/>
            <person name="Frisvad J.C."/>
            <person name="Larsen T.O."/>
            <person name="Kjaerboelling I."/>
            <person name="Rothschild-Mancinelli K."/>
            <person name="Lyhne E.K."/>
            <person name="Kogle M.E."/>
            <person name="Barry K."/>
            <person name="Clum A."/>
            <person name="Na H."/>
            <person name="Ledsgaard L."/>
            <person name="Lin J."/>
            <person name="Lipzen A."/>
            <person name="Kuo A."/>
            <person name="Riley R."/>
            <person name="Mondo S."/>
            <person name="Labutti K."/>
            <person name="Haridas S."/>
            <person name="Pangalinan J."/>
            <person name="Salamov A.A."/>
            <person name="Simmons B.A."/>
            <person name="Magnuson J.K."/>
            <person name="Chen J."/>
            <person name="Drula E."/>
            <person name="Henrissat B."/>
            <person name="Wiebenga A."/>
            <person name="Lubbers R.J."/>
            <person name="Gomes A.C."/>
            <person name="Macurrencykelacurrency M.R."/>
            <person name="Stajich J."/>
            <person name="Grigoriev I.V."/>
            <person name="Mortensen U.H."/>
            <person name="De Vries R.P."/>
            <person name="Baker S.E."/>
            <person name="Andersen M.R."/>
        </authorList>
    </citation>
    <scope>NUCLEOTIDE SEQUENCE [LARGE SCALE GENOMIC DNA]</scope>
    <source>
        <strain evidence="1 2">CBS 449.75</strain>
    </source>
</reference>
<evidence type="ECO:0000313" key="2">
    <source>
        <dbReference type="Proteomes" id="UP001610432"/>
    </source>
</evidence>
<dbReference type="EMBL" id="JBFXLQ010000018">
    <property type="protein sequence ID" value="KAL2867456.1"/>
    <property type="molecule type" value="Genomic_DNA"/>
</dbReference>
<evidence type="ECO:0000313" key="1">
    <source>
        <dbReference type="EMBL" id="KAL2867456.1"/>
    </source>
</evidence>
<accession>A0ABR4LSF6</accession>
<keyword evidence="2" id="KW-1185">Reference proteome</keyword>
<dbReference type="GeneID" id="98144092"/>
<dbReference type="Gene3D" id="1.10.510.10">
    <property type="entry name" value="Transferase(Phosphotransferase) domain 1"/>
    <property type="match status" value="1"/>
</dbReference>
<name>A0ABR4LSF6_9EURO</name>
<sequence>MIPSILDRFNIHGPNSGHACLVTNPAGMSLSEAKNASWIGLFQIDVARALAAQLAMVIPICIQKASWRPSSWKHPPPTPIKLR</sequence>
<proteinExistence type="predicted"/>
<gene>
    <name evidence="1" type="ORF">BJX67DRAFT_352423</name>
</gene>
<protein>
    <submittedName>
        <fullName evidence="1">Uncharacterized protein</fullName>
    </submittedName>
</protein>
<comment type="caution">
    <text evidence="1">The sequence shown here is derived from an EMBL/GenBank/DDBJ whole genome shotgun (WGS) entry which is preliminary data.</text>
</comment>
<organism evidence="1 2">
    <name type="scientific">Aspergillus lucknowensis</name>
    <dbReference type="NCBI Taxonomy" id="176173"/>
    <lineage>
        <taxon>Eukaryota</taxon>
        <taxon>Fungi</taxon>
        <taxon>Dikarya</taxon>
        <taxon>Ascomycota</taxon>
        <taxon>Pezizomycotina</taxon>
        <taxon>Eurotiomycetes</taxon>
        <taxon>Eurotiomycetidae</taxon>
        <taxon>Eurotiales</taxon>
        <taxon>Aspergillaceae</taxon>
        <taxon>Aspergillus</taxon>
        <taxon>Aspergillus subgen. Nidulantes</taxon>
    </lineage>
</organism>